<proteinExistence type="predicted"/>
<sequence>MIIAEDFKLCCKLLLSKNAEDKELDCPNRFCECIDMINIAHQPFIKECTSAKLPQCEITISPWGHDDKLREDVGIILVFKKNVILGGGGIAIFSILSFISLCGFGYLVFICVLYRCCQNKNEEIQVEENYYVDTLAAIDGGYEYSEASIAATTTPHSTITQTTQTITQIPLQQQENQPNSFTTPSASTGDKTKEMTTTISIDKS</sequence>
<evidence type="ECO:0000313" key="4">
    <source>
        <dbReference type="WBParaSite" id="PSU_v2.g4501.t1"/>
    </source>
</evidence>
<keyword evidence="2" id="KW-0812">Transmembrane</keyword>
<keyword evidence="2" id="KW-1133">Transmembrane helix</keyword>
<evidence type="ECO:0000256" key="1">
    <source>
        <dbReference type="SAM" id="MobiDB-lite"/>
    </source>
</evidence>
<keyword evidence="2" id="KW-0472">Membrane</keyword>
<protein>
    <submittedName>
        <fullName evidence="4">Uncharacterized protein</fullName>
    </submittedName>
</protein>
<feature type="compositionally biased region" description="Polar residues" evidence="1">
    <location>
        <begin position="175"/>
        <end position="204"/>
    </location>
</feature>
<feature type="region of interest" description="Disordered" evidence="1">
    <location>
        <begin position="171"/>
        <end position="204"/>
    </location>
</feature>
<organism evidence="3 4">
    <name type="scientific">Panagrolaimus superbus</name>
    <dbReference type="NCBI Taxonomy" id="310955"/>
    <lineage>
        <taxon>Eukaryota</taxon>
        <taxon>Metazoa</taxon>
        <taxon>Ecdysozoa</taxon>
        <taxon>Nematoda</taxon>
        <taxon>Chromadorea</taxon>
        <taxon>Rhabditida</taxon>
        <taxon>Tylenchina</taxon>
        <taxon>Panagrolaimomorpha</taxon>
        <taxon>Panagrolaimoidea</taxon>
        <taxon>Panagrolaimidae</taxon>
        <taxon>Panagrolaimus</taxon>
    </lineage>
</organism>
<evidence type="ECO:0000256" key="2">
    <source>
        <dbReference type="SAM" id="Phobius"/>
    </source>
</evidence>
<reference evidence="4" key="1">
    <citation type="submission" date="2022-11" db="UniProtKB">
        <authorList>
            <consortium name="WormBaseParasite"/>
        </authorList>
    </citation>
    <scope>IDENTIFICATION</scope>
</reference>
<feature type="transmembrane region" description="Helical" evidence="2">
    <location>
        <begin position="83"/>
        <end position="109"/>
    </location>
</feature>
<dbReference type="AlphaFoldDB" id="A0A914YWM2"/>
<accession>A0A914YWM2</accession>
<evidence type="ECO:0000313" key="3">
    <source>
        <dbReference type="Proteomes" id="UP000887577"/>
    </source>
</evidence>
<keyword evidence="3" id="KW-1185">Reference proteome</keyword>
<dbReference type="WBParaSite" id="PSU_v2.g4501.t1">
    <property type="protein sequence ID" value="PSU_v2.g4501.t1"/>
    <property type="gene ID" value="PSU_v2.g4501"/>
</dbReference>
<dbReference type="Proteomes" id="UP000887577">
    <property type="component" value="Unplaced"/>
</dbReference>
<name>A0A914YWM2_9BILA</name>